<dbReference type="Proteomes" id="UP000199409">
    <property type="component" value="Unassembled WGS sequence"/>
</dbReference>
<dbReference type="InterPro" id="IPR017871">
    <property type="entry name" value="ABC_transporter-like_CS"/>
</dbReference>
<dbReference type="CDD" id="cd03255">
    <property type="entry name" value="ABC_MJ0796_LolCDE_FtsE"/>
    <property type="match status" value="1"/>
</dbReference>
<dbReference type="GO" id="GO:0044874">
    <property type="term" value="P:lipoprotein localization to outer membrane"/>
    <property type="evidence" value="ECO:0007669"/>
    <property type="project" value="UniProtKB-ARBA"/>
</dbReference>
<feature type="domain" description="ABC transporter" evidence="8">
    <location>
        <begin position="7"/>
        <end position="229"/>
    </location>
</feature>
<dbReference type="InterPro" id="IPR017911">
    <property type="entry name" value="MacB-like_ATP-bd"/>
</dbReference>
<dbReference type="InterPro" id="IPR003593">
    <property type="entry name" value="AAA+_ATPase"/>
</dbReference>
<dbReference type="Gene3D" id="3.40.50.300">
    <property type="entry name" value="P-loop containing nucleotide triphosphate hydrolases"/>
    <property type="match status" value="1"/>
</dbReference>
<reference evidence="9 10" key="1">
    <citation type="submission" date="2016-10" db="EMBL/GenBank/DDBJ databases">
        <authorList>
            <person name="de Groot N.N."/>
        </authorList>
    </citation>
    <scope>NUCLEOTIDE SEQUENCE [LARGE SCALE GENOMIC DNA]</scope>
    <source>
        <strain evidence="9 10">DSM 7343</strain>
    </source>
</reference>
<keyword evidence="10" id="KW-1185">Reference proteome</keyword>
<evidence type="ECO:0000256" key="6">
    <source>
        <dbReference type="ARBA" id="ARBA00022967"/>
    </source>
</evidence>
<gene>
    <name evidence="9" type="ORF">SAMN05660420_01210</name>
</gene>
<dbReference type="EMBL" id="FNQN01000003">
    <property type="protein sequence ID" value="SEA10076.1"/>
    <property type="molecule type" value="Genomic_DNA"/>
</dbReference>
<dbReference type="GO" id="GO:0089705">
    <property type="term" value="P:protein localization to outer membrane"/>
    <property type="evidence" value="ECO:0007669"/>
    <property type="project" value="UniProtKB-ARBA"/>
</dbReference>
<dbReference type="PROSITE" id="PS00211">
    <property type="entry name" value="ABC_TRANSPORTER_1"/>
    <property type="match status" value="1"/>
</dbReference>
<comment type="similarity">
    <text evidence="1">Belongs to the ABC transporter superfamily.</text>
</comment>
<dbReference type="PROSITE" id="PS50893">
    <property type="entry name" value="ABC_TRANSPORTER_2"/>
    <property type="match status" value="1"/>
</dbReference>
<dbReference type="InterPro" id="IPR015854">
    <property type="entry name" value="ABC_transpr_LolD-like"/>
</dbReference>
<protein>
    <submittedName>
        <fullName evidence="9">Lipoprotein-releasing system ATP-binding protein</fullName>
    </submittedName>
</protein>
<evidence type="ECO:0000256" key="4">
    <source>
        <dbReference type="ARBA" id="ARBA00022741"/>
    </source>
</evidence>
<evidence type="ECO:0000256" key="7">
    <source>
        <dbReference type="ARBA" id="ARBA00023136"/>
    </source>
</evidence>
<evidence type="ECO:0000313" key="9">
    <source>
        <dbReference type="EMBL" id="SEA10076.1"/>
    </source>
</evidence>
<keyword evidence="7" id="KW-0472">Membrane</keyword>
<dbReference type="PANTHER" id="PTHR24220">
    <property type="entry name" value="IMPORT ATP-BINDING PROTEIN"/>
    <property type="match status" value="1"/>
</dbReference>
<dbReference type="AlphaFoldDB" id="A0A1H3YEX7"/>
<dbReference type="PANTHER" id="PTHR24220:SF689">
    <property type="entry name" value="LIPOPROTEIN-RELEASING SYSTEM ATP-BINDING PROTEIN LOLD"/>
    <property type="match status" value="1"/>
</dbReference>
<dbReference type="OrthoDB" id="9809450at2"/>
<dbReference type="Pfam" id="PF00005">
    <property type="entry name" value="ABC_tran"/>
    <property type="match status" value="1"/>
</dbReference>
<dbReference type="GO" id="GO:0022857">
    <property type="term" value="F:transmembrane transporter activity"/>
    <property type="evidence" value="ECO:0007669"/>
    <property type="project" value="TreeGrafter"/>
</dbReference>
<evidence type="ECO:0000256" key="5">
    <source>
        <dbReference type="ARBA" id="ARBA00022840"/>
    </source>
</evidence>
<dbReference type="GO" id="GO:0016887">
    <property type="term" value="F:ATP hydrolysis activity"/>
    <property type="evidence" value="ECO:0007669"/>
    <property type="project" value="InterPro"/>
</dbReference>
<evidence type="ECO:0000256" key="2">
    <source>
        <dbReference type="ARBA" id="ARBA00022448"/>
    </source>
</evidence>
<dbReference type="RefSeq" id="WP_092345754.1">
    <property type="nucleotide sequence ID" value="NZ_FNQN01000003.1"/>
</dbReference>
<dbReference type="FunFam" id="3.40.50.300:FF:000230">
    <property type="entry name" value="Lipoprotein-releasing system ATP-binding protein LolD"/>
    <property type="match status" value="1"/>
</dbReference>
<evidence type="ECO:0000256" key="3">
    <source>
        <dbReference type="ARBA" id="ARBA00022475"/>
    </source>
</evidence>
<dbReference type="GO" id="GO:0005886">
    <property type="term" value="C:plasma membrane"/>
    <property type="evidence" value="ECO:0007669"/>
    <property type="project" value="TreeGrafter"/>
</dbReference>
<keyword evidence="4" id="KW-0547">Nucleotide-binding</keyword>
<dbReference type="GO" id="GO:0005524">
    <property type="term" value="F:ATP binding"/>
    <property type="evidence" value="ECO:0007669"/>
    <property type="project" value="UniProtKB-KW"/>
</dbReference>
<dbReference type="SMART" id="SM00382">
    <property type="entry name" value="AAA"/>
    <property type="match status" value="1"/>
</dbReference>
<keyword evidence="3" id="KW-1003">Cell membrane</keyword>
<accession>A0A1H3YEX7</accession>
<keyword evidence="6" id="KW-1278">Translocase</keyword>
<name>A0A1H3YEX7_9BACT</name>
<sequence length="230" mass="24875">MSDPVMIDVSNLGKTFKTPGGEIDVLHGVNLQICAGERVAVVGTSGAGKTTLMHILGGLDRPTSGDVFFKGTNLATLRGAELDSFRNRTIGFVFQFHQLLPEFTAVENVMMPLLIGGLNRLKAEKQATAILSEVGLEKRLTHKPGALSGGEQQRVAIARALIREPQLLLADEPTGNLDSRISDEIMLLLNQMHTSRGLTMVIVTHNLDLANSLDRILQIEDGILTSDNLN</sequence>
<dbReference type="STRING" id="37625.SAMN05660420_01210"/>
<keyword evidence="9" id="KW-0449">Lipoprotein</keyword>
<evidence type="ECO:0000313" key="10">
    <source>
        <dbReference type="Proteomes" id="UP000199409"/>
    </source>
</evidence>
<evidence type="ECO:0000259" key="8">
    <source>
        <dbReference type="PROSITE" id="PS50893"/>
    </source>
</evidence>
<dbReference type="SUPFAM" id="SSF52540">
    <property type="entry name" value="P-loop containing nucleoside triphosphate hydrolases"/>
    <property type="match status" value="1"/>
</dbReference>
<proteinExistence type="inferred from homology"/>
<dbReference type="InterPro" id="IPR027417">
    <property type="entry name" value="P-loop_NTPase"/>
</dbReference>
<organism evidence="9 10">
    <name type="scientific">Desulfuromusa kysingii</name>
    <dbReference type="NCBI Taxonomy" id="37625"/>
    <lineage>
        <taxon>Bacteria</taxon>
        <taxon>Pseudomonadati</taxon>
        <taxon>Thermodesulfobacteriota</taxon>
        <taxon>Desulfuromonadia</taxon>
        <taxon>Desulfuromonadales</taxon>
        <taxon>Geopsychrobacteraceae</taxon>
        <taxon>Desulfuromusa</taxon>
    </lineage>
</organism>
<dbReference type="InterPro" id="IPR003439">
    <property type="entry name" value="ABC_transporter-like_ATP-bd"/>
</dbReference>
<evidence type="ECO:0000256" key="1">
    <source>
        <dbReference type="ARBA" id="ARBA00005417"/>
    </source>
</evidence>
<keyword evidence="5 9" id="KW-0067">ATP-binding</keyword>
<keyword evidence="2" id="KW-0813">Transport</keyword>